<dbReference type="PANTHER" id="PTHR33116:SF78">
    <property type="entry name" value="OS12G0587133 PROTEIN"/>
    <property type="match status" value="1"/>
</dbReference>
<dbReference type="InterPro" id="IPR026960">
    <property type="entry name" value="RVT-Znf"/>
</dbReference>
<evidence type="ECO:0000259" key="1">
    <source>
        <dbReference type="Pfam" id="PF13456"/>
    </source>
</evidence>
<dbReference type="PANTHER" id="PTHR33116">
    <property type="entry name" value="REVERSE TRANSCRIPTASE ZINC-BINDING DOMAIN-CONTAINING PROTEIN-RELATED-RELATED"/>
    <property type="match status" value="1"/>
</dbReference>
<evidence type="ECO:0008006" key="5">
    <source>
        <dbReference type="Google" id="ProtNLM"/>
    </source>
</evidence>
<dbReference type="RefSeq" id="XP_056685406.1">
    <property type="nucleotide sequence ID" value="XM_056829428.1"/>
</dbReference>
<gene>
    <name evidence="4" type="primary">LOC130461354</name>
</gene>
<keyword evidence="3" id="KW-1185">Reference proteome</keyword>
<dbReference type="Proteomes" id="UP000813463">
    <property type="component" value="Chromosome 5"/>
</dbReference>
<evidence type="ECO:0000313" key="4">
    <source>
        <dbReference type="RefSeq" id="XP_056685406.1"/>
    </source>
</evidence>
<name>A0ABM3QPW5_SPIOL</name>
<evidence type="ECO:0000259" key="2">
    <source>
        <dbReference type="Pfam" id="PF13966"/>
    </source>
</evidence>
<dbReference type="CDD" id="cd06222">
    <property type="entry name" value="RNase_H_like"/>
    <property type="match status" value="1"/>
</dbReference>
<dbReference type="GeneID" id="130461354"/>
<dbReference type="Gene3D" id="3.30.420.10">
    <property type="entry name" value="Ribonuclease H-like superfamily/Ribonuclease H"/>
    <property type="match status" value="1"/>
</dbReference>
<dbReference type="InterPro" id="IPR044730">
    <property type="entry name" value="RNase_H-like_dom_plant"/>
</dbReference>
<organism evidence="3 4">
    <name type="scientific">Spinacia oleracea</name>
    <name type="common">Spinach</name>
    <dbReference type="NCBI Taxonomy" id="3562"/>
    <lineage>
        <taxon>Eukaryota</taxon>
        <taxon>Viridiplantae</taxon>
        <taxon>Streptophyta</taxon>
        <taxon>Embryophyta</taxon>
        <taxon>Tracheophyta</taxon>
        <taxon>Spermatophyta</taxon>
        <taxon>Magnoliopsida</taxon>
        <taxon>eudicotyledons</taxon>
        <taxon>Gunneridae</taxon>
        <taxon>Pentapetalae</taxon>
        <taxon>Caryophyllales</taxon>
        <taxon>Chenopodiaceae</taxon>
        <taxon>Chenopodioideae</taxon>
        <taxon>Anserineae</taxon>
        <taxon>Spinacia</taxon>
    </lineage>
</organism>
<dbReference type="Pfam" id="PF13456">
    <property type="entry name" value="RVT_3"/>
    <property type="match status" value="1"/>
</dbReference>
<reference evidence="4" key="2">
    <citation type="submission" date="2025-08" db="UniProtKB">
        <authorList>
            <consortium name="RefSeq"/>
        </authorList>
    </citation>
    <scope>IDENTIFICATION</scope>
    <source>
        <tissue evidence="4">Leaf</tissue>
    </source>
</reference>
<dbReference type="InterPro" id="IPR002156">
    <property type="entry name" value="RNaseH_domain"/>
</dbReference>
<dbReference type="Pfam" id="PF13966">
    <property type="entry name" value="zf-RVT"/>
    <property type="match status" value="1"/>
</dbReference>
<feature type="domain" description="Reverse transcriptase zinc-binding" evidence="2">
    <location>
        <begin position="167"/>
        <end position="253"/>
    </location>
</feature>
<accession>A0ABM3QPW5</accession>
<proteinExistence type="predicted"/>
<reference evidence="3" key="1">
    <citation type="journal article" date="2021" name="Nat. Commun.">
        <title>Genomic analyses provide insights into spinach domestication and the genetic basis of agronomic traits.</title>
        <authorList>
            <person name="Cai X."/>
            <person name="Sun X."/>
            <person name="Xu C."/>
            <person name="Sun H."/>
            <person name="Wang X."/>
            <person name="Ge C."/>
            <person name="Zhang Z."/>
            <person name="Wang Q."/>
            <person name="Fei Z."/>
            <person name="Jiao C."/>
            <person name="Wang Q."/>
        </authorList>
    </citation>
    <scope>NUCLEOTIDE SEQUENCE [LARGE SCALE GENOMIC DNA]</scope>
    <source>
        <strain evidence="3">cv. Varoflay</strain>
    </source>
</reference>
<dbReference type="InterPro" id="IPR036397">
    <property type="entry name" value="RNaseH_sf"/>
</dbReference>
<evidence type="ECO:0000313" key="3">
    <source>
        <dbReference type="Proteomes" id="UP000813463"/>
    </source>
</evidence>
<sequence length="455" mass="51183">MGGLGIRCLSDLNKAYLMKQVWRMKHNPQLLVSKVYSAKWPFNLDIGRKVSFHGKVLSWGLRGLRRAENRIIEGCAWKIGNGRSVSAGGDKWVNGCVPIFSSNVTLAQARNWKVRDFINQGSGGWKEPLIRQSFSFDSVVAISAMENPNIEEHDFLFWASHPSGNLSIKSAYAFLQLSQGLGEPRHSTVKWKDFYKILWRIPSLPKWKFFLWRISYEGLAVKDQLSLRGIDISLSCEECGDPLESMDHLFRFSLYSMDGIKSTRIIFFMVTLWELWVARNNRVFRNEVMNVRSILDNISCSMELHVRVQSGNLVNLAFLHPPELTNSPPPGFHLASIGYAFSISRLHIGRGGSDFGSIDSATHAEALACSACLSWASARGFSNIVIFTDYFNLVSMLQGKSLQDIGLKWTIQQLVSKGASFHSCVIYKVDREIIAVAHQKAQLGLHLAISSSDVF</sequence>
<feature type="domain" description="RNase H type-1" evidence="1">
    <location>
        <begin position="355"/>
        <end position="442"/>
    </location>
</feature>
<protein>
    <recommendedName>
        <fullName evidence="5">Reverse transcriptase zinc-binding domain-containing protein</fullName>
    </recommendedName>
</protein>